<evidence type="ECO:0000256" key="7">
    <source>
        <dbReference type="ARBA" id="ARBA00023004"/>
    </source>
</evidence>
<dbReference type="InterPro" id="IPR002401">
    <property type="entry name" value="Cyt_P450_E_grp-I"/>
</dbReference>
<comment type="caution">
    <text evidence="13">The sequence shown here is derived from an EMBL/GenBank/DDBJ whole genome shotgun (WGS) entry which is preliminary data.</text>
</comment>
<evidence type="ECO:0000256" key="2">
    <source>
        <dbReference type="ARBA" id="ARBA00004370"/>
    </source>
</evidence>
<protein>
    <recommendedName>
        <fullName evidence="15">Cytochrome P450</fullName>
    </recommendedName>
</protein>
<keyword evidence="8 11" id="KW-0503">Monooxygenase</keyword>
<feature type="transmembrane region" description="Helical" evidence="12">
    <location>
        <begin position="26"/>
        <end position="47"/>
    </location>
</feature>
<dbReference type="EMBL" id="JAYWIO010000002">
    <property type="protein sequence ID" value="KAK7282482.1"/>
    <property type="molecule type" value="Genomic_DNA"/>
</dbReference>
<dbReference type="FunFam" id="1.10.630.10:FF:000011">
    <property type="entry name" value="Cytochrome P450 83B1"/>
    <property type="match status" value="1"/>
</dbReference>
<keyword evidence="5 10" id="KW-0479">Metal-binding</keyword>
<evidence type="ECO:0000256" key="4">
    <source>
        <dbReference type="ARBA" id="ARBA00022617"/>
    </source>
</evidence>
<dbReference type="GO" id="GO:0005506">
    <property type="term" value="F:iron ion binding"/>
    <property type="evidence" value="ECO:0007669"/>
    <property type="project" value="InterPro"/>
</dbReference>
<evidence type="ECO:0000256" key="8">
    <source>
        <dbReference type="ARBA" id="ARBA00023033"/>
    </source>
</evidence>
<keyword evidence="6 11" id="KW-0560">Oxidoreductase</keyword>
<dbReference type="InterPro" id="IPR036396">
    <property type="entry name" value="Cyt_P450_sf"/>
</dbReference>
<keyword evidence="9 12" id="KW-0472">Membrane</keyword>
<dbReference type="GO" id="GO:0016020">
    <property type="term" value="C:membrane"/>
    <property type="evidence" value="ECO:0007669"/>
    <property type="project" value="UniProtKB-SubCell"/>
</dbReference>
<dbReference type="CDD" id="cd11072">
    <property type="entry name" value="CYP71-like"/>
    <property type="match status" value="1"/>
</dbReference>
<dbReference type="PROSITE" id="PS00086">
    <property type="entry name" value="CYTOCHROME_P450"/>
    <property type="match status" value="1"/>
</dbReference>
<evidence type="ECO:0000256" key="9">
    <source>
        <dbReference type="ARBA" id="ARBA00023136"/>
    </source>
</evidence>
<organism evidence="13 14">
    <name type="scientific">Crotalaria pallida</name>
    <name type="common">Smooth rattlebox</name>
    <name type="synonym">Crotalaria striata</name>
    <dbReference type="NCBI Taxonomy" id="3830"/>
    <lineage>
        <taxon>Eukaryota</taxon>
        <taxon>Viridiplantae</taxon>
        <taxon>Streptophyta</taxon>
        <taxon>Embryophyta</taxon>
        <taxon>Tracheophyta</taxon>
        <taxon>Spermatophyta</taxon>
        <taxon>Magnoliopsida</taxon>
        <taxon>eudicotyledons</taxon>
        <taxon>Gunneridae</taxon>
        <taxon>Pentapetalae</taxon>
        <taxon>rosids</taxon>
        <taxon>fabids</taxon>
        <taxon>Fabales</taxon>
        <taxon>Fabaceae</taxon>
        <taxon>Papilionoideae</taxon>
        <taxon>50 kb inversion clade</taxon>
        <taxon>genistoids sensu lato</taxon>
        <taxon>core genistoids</taxon>
        <taxon>Crotalarieae</taxon>
        <taxon>Crotalaria</taxon>
    </lineage>
</organism>
<keyword evidence="12" id="KW-0812">Transmembrane</keyword>
<evidence type="ECO:0000256" key="1">
    <source>
        <dbReference type="ARBA" id="ARBA00001971"/>
    </source>
</evidence>
<accession>A0AAN9NZU8</accession>
<dbReference type="PANTHER" id="PTHR47943">
    <property type="entry name" value="CYTOCHROME P450 93A3-LIKE"/>
    <property type="match status" value="1"/>
</dbReference>
<dbReference type="PRINTS" id="PR00385">
    <property type="entry name" value="P450"/>
</dbReference>
<evidence type="ECO:0000256" key="3">
    <source>
        <dbReference type="ARBA" id="ARBA00010617"/>
    </source>
</evidence>
<dbReference type="InterPro" id="IPR001128">
    <property type="entry name" value="Cyt_P450"/>
</dbReference>
<evidence type="ECO:0000256" key="11">
    <source>
        <dbReference type="RuleBase" id="RU000461"/>
    </source>
</evidence>
<evidence type="ECO:0000256" key="6">
    <source>
        <dbReference type="ARBA" id="ARBA00023002"/>
    </source>
</evidence>
<comment type="similarity">
    <text evidence="3 11">Belongs to the cytochrome P450 family.</text>
</comment>
<comment type="cofactor">
    <cofactor evidence="1 10">
        <name>heme</name>
        <dbReference type="ChEBI" id="CHEBI:30413"/>
    </cofactor>
</comment>
<dbReference type="GO" id="GO:0020037">
    <property type="term" value="F:heme binding"/>
    <property type="evidence" value="ECO:0007669"/>
    <property type="project" value="InterPro"/>
</dbReference>
<keyword evidence="4 10" id="KW-0349">Heme</keyword>
<dbReference type="PANTHER" id="PTHR47943:SF9">
    <property type="entry name" value="CYTOCHROME P450"/>
    <property type="match status" value="1"/>
</dbReference>
<evidence type="ECO:0000313" key="13">
    <source>
        <dbReference type="EMBL" id="KAK7282482.1"/>
    </source>
</evidence>
<evidence type="ECO:0000313" key="14">
    <source>
        <dbReference type="Proteomes" id="UP001372338"/>
    </source>
</evidence>
<reference evidence="13 14" key="1">
    <citation type="submission" date="2024-01" db="EMBL/GenBank/DDBJ databases">
        <title>The genomes of 5 underutilized Papilionoideae crops provide insights into root nodulation and disease resistanc.</title>
        <authorList>
            <person name="Yuan L."/>
        </authorList>
    </citation>
    <scope>NUCLEOTIDE SEQUENCE [LARGE SCALE GENOMIC DNA]</scope>
    <source>
        <strain evidence="13">ZHUSHIDOU_FW_LH</strain>
        <tissue evidence="13">Leaf</tissue>
    </source>
</reference>
<feature type="binding site" description="axial binding residue" evidence="10">
    <location>
        <position position="468"/>
    </location>
    <ligand>
        <name>heme</name>
        <dbReference type="ChEBI" id="CHEBI:30413"/>
    </ligand>
    <ligandPart>
        <name>Fe</name>
        <dbReference type="ChEBI" id="CHEBI:18248"/>
    </ligandPart>
</feature>
<proteinExistence type="inferred from homology"/>
<dbReference type="Proteomes" id="UP001372338">
    <property type="component" value="Unassembled WGS sequence"/>
</dbReference>
<evidence type="ECO:0000256" key="10">
    <source>
        <dbReference type="PIRSR" id="PIRSR602401-1"/>
    </source>
</evidence>
<dbReference type="AlphaFoldDB" id="A0AAN9NZU8"/>
<gene>
    <name evidence="13" type="ORF">RIF29_11298</name>
</gene>
<dbReference type="GO" id="GO:0004497">
    <property type="term" value="F:monooxygenase activity"/>
    <property type="evidence" value="ECO:0007669"/>
    <property type="project" value="UniProtKB-KW"/>
</dbReference>
<keyword evidence="7 10" id="KW-0408">Iron</keyword>
<keyword evidence="12" id="KW-1133">Transmembrane helix</keyword>
<dbReference type="Gene3D" id="1.10.630.10">
    <property type="entry name" value="Cytochrome P450"/>
    <property type="match status" value="1"/>
</dbReference>
<evidence type="ECO:0000256" key="5">
    <source>
        <dbReference type="ARBA" id="ARBA00022723"/>
    </source>
</evidence>
<dbReference type="GO" id="GO:0016705">
    <property type="term" value="F:oxidoreductase activity, acting on paired donors, with incorporation or reduction of molecular oxygen"/>
    <property type="evidence" value="ECO:0007669"/>
    <property type="project" value="InterPro"/>
</dbReference>
<keyword evidence="14" id="KW-1185">Reference proteome</keyword>
<comment type="subcellular location">
    <subcellularLocation>
        <location evidence="2">Membrane</location>
    </subcellularLocation>
</comment>
<dbReference type="SUPFAM" id="SSF48264">
    <property type="entry name" value="Cytochrome P450"/>
    <property type="match status" value="1"/>
</dbReference>
<sequence>MCCFSPLLFFYQPTTTKLKMSPIASVAFQVSLLLTFTYILLYTLILHPKQKRHDLKRKKPPPGPSPLPVIGNLHMLGTLPHRTLQSLAKKHGPIMSLQLGQVPAVVVSSSEAAELFLKTHDSVFASRPKIQAFEVMSYGSKGVASSEYGPYWRNVKKLCTLHLLTASKVEHFAPIRRKELGEVVKALEKGAAVGEVVNVSGVVQNLVEDIMYKVILGRNKDDQFGLKRLVQDATRIAGAFNLADYVPWLGAFDLQGLTKDCKKTGKAVDVVLEKIIKEHEEAANADKERSNKDFLDILLSIMHDPESDQDVVLDRTSIKAIVVDMIVGAVDSSATTIEWVLSELLRHPRVMKILQHEIENEVGMNRMVEEKDLMKFSYLDMVVAETLRLYPIGTLLVPREAREDITIGDYYIKKKTRVLINAWSIGRDPKVWSDNAETFYPERFINKKIDFRGQEFQMVPFGSGRRICAGIHMGLVTVKLVMAQLVHCFNWELPSNVTPSNLNMQEKFGLTIPRAEKLMAIPTYRLARDSIAKYG</sequence>
<name>A0AAN9NZU8_CROPI</name>
<dbReference type="Pfam" id="PF00067">
    <property type="entry name" value="p450"/>
    <property type="match status" value="1"/>
</dbReference>
<dbReference type="InterPro" id="IPR017972">
    <property type="entry name" value="Cyt_P450_CS"/>
</dbReference>
<dbReference type="PRINTS" id="PR00463">
    <property type="entry name" value="EP450I"/>
</dbReference>
<evidence type="ECO:0008006" key="15">
    <source>
        <dbReference type="Google" id="ProtNLM"/>
    </source>
</evidence>
<evidence type="ECO:0000256" key="12">
    <source>
        <dbReference type="SAM" id="Phobius"/>
    </source>
</evidence>